<reference evidence="3" key="1">
    <citation type="submission" date="2022-10" db="EMBL/GenBank/DDBJ databases">
        <title>Genome assembly of Pristionchus species.</title>
        <authorList>
            <person name="Yoshida K."/>
            <person name="Sommer R.J."/>
        </authorList>
    </citation>
    <scope>NUCLEOTIDE SEQUENCE [LARGE SCALE GENOMIC DNA]</scope>
    <source>
        <strain evidence="3">RS5460</strain>
    </source>
</reference>
<feature type="non-terminal residue" evidence="2">
    <location>
        <position position="1"/>
    </location>
</feature>
<keyword evidence="1" id="KW-0175">Coiled coil</keyword>
<feature type="coiled-coil region" evidence="1">
    <location>
        <begin position="36"/>
        <end position="77"/>
    </location>
</feature>
<proteinExistence type="predicted"/>
<dbReference type="Proteomes" id="UP001328107">
    <property type="component" value="Unassembled WGS sequence"/>
</dbReference>
<name>A0AAN5CT12_9BILA</name>
<gene>
    <name evidence="2" type="ORF">PMAYCL1PPCAC_20210</name>
</gene>
<evidence type="ECO:0000313" key="3">
    <source>
        <dbReference type="Proteomes" id="UP001328107"/>
    </source>
</evidence>
<evidence type="ECO:0000313" key="2">
    <source>
        <dbReference type="EMBL" id="GMR50015.1"/>
    </source>
</evidence>
<evidence type="ECO:0000256" key="1">
    <source>
        <dbReference type="SAM" id="Coils"/>
    </source>
</evidence>
<dbReference type="AlphaFoldDB" id="A0AAN5CT12"/>
<keyword evidence="3" id="KW-1185">Reference proteome</keyword>
<accession>A0AAN5CT12</accession>
<comment type="caution">
    <text evidence="2">The sequence shown here is derived from an EMBL/GenBank/DDBJ whole genome shotgun (WGS) entry which is preliminary data.</text>
</comment>
<organism evidence="2 3">
    <name type="scientific">Pristionchus mayeri</name>
    <dbReference type="NCBI Taxonomy" id="1317129"/>
    <lineage>
        <taxon>Eukaryota</taxon>
        <taxon>Metazoa</taxon>
        <taxon>Ecdysozoa</taxon>
        <taxon>Nematoda</taxon>
        <taxon>Chromadorea</taxon>
        <taxon>Rhabditida</taxon>
        <taxon>Rhabditina</taxon>
        <taxon>Diplogasteromorpha</taxon>
        <taxon>Diplogasteroidea</taxon>
        <taxon>Neodiplogasteridae</taxon>
        <taxon>Pristionchus</taxon>
    </lineage>
</organism>
<protein>
    <submittedName>
        <fullName evidence="2">Uncharacterized protein</fullName>
    </submittedName>
</protein>
<dbReference type="EMBL" id="BTRK01000004">
    <property type="protein sequence ID" value="GMR50015.1"/>
    <property type="molecule type" value="Genomic_DNA"/>
</dbReference>
<sequence>SPPPESDSRSFGDNVSTISLAGSASAGSCHLCEEALANAQERERILMMELEAARALATKYKNELAESRKTVSRLQEVTDSEIS</sequence>